<evidence type="ECO:0000313" key="2">
    <source>
        <dbReference type="Proteomes" id="UP000765509"/>
    </source>
</evidence>
<organism evidence="1 2">
    <name type="scientific">Austropuccinia psidii MF-1</name>
    <dbReference type="NCBI Taxonomy" id="1389203"/>
    <lineage>
        <taxon>Eukaryota</taxon>
        <taxon>Fungi</taxon>
        <taxon>Dikarya</taxon>
        <taxon>Basidiomycota</taxon>
        <taxon>Pucciniomycotina</taxon>
        <taxon>Pucciniomycetes</taxon>
        <taxon>Pucciniales</taxon>
        <taxon>Sphaerophragmiaceae</taxon>
        <taxon>Austropuccinia</taxon>
    </lineage>
</organism>
<keyword evidence="2" id="KW-1185">Reference proteome</keyword>
<evidence type="ECO:0000313" key="1">
    <source>
        <dbReference type="EMBL" id="MBW0505233.1"/>
    </source>
</evidence>
<dbReference type="AlphaFoldDB" id="A0A9Q3DPB0"/>
<name>A0A9Q3DPB0_9BASI</name>
<reference evidence="1" key="1">
    <citation type="submission" date="2021-03" db="EMBL/GenBank/DDBJ databases">
        <title>Draft genome sequence of rust myrtle Austropuccinia psidii MF-1, a brazilian biotype.</title>
        <authorList>
            <person name="Quecine M.C."/>
            <person name="Pachon D.M.R."/>
            <person name="Bonatelli M.L."/>
            <person name="Correr F.H."/>
            <person name="Franceschini L.M."/>
            <person name="Leite T.F."/>
            <person name="Margarido G.R.A."/>
            <person name="Almeida C.A."/>
            <person name="Ferrarezi J.A."/>
            <person name="Labate C.A."/>
        </authorList>
    </citation>
    <scope>NUCLEOTIDE SEQUENCE</scope>
    <source>
        <strain evidence="1">MF-1</strain>
    </source>
</reference>
<dbReference type="Proteomes" id="UP000765509">
    <property type="component" value="Unassembled WGS sequence"/>
</dbReference>
<sequence length="197" mass="21960">MRPKGAKGELQVGLKPQVCPPQPTLAKKPKLVQGPKAHRLEIALKTQAMASGNYQRPPATFKRDFPLNIRETLGPAQWTQVCRNQEWCIYGIIYHYASFFLRNSMLMASGLHYAISNQVPKPITHFKGRLQPLSLTVHGGYQKTIWGSQLPGFPGVVSFIPTVFPQENTGPVFFKGNLKRLLIILISCQGINHSSTP</sequence>
<proteinExistence type="predicted"/>
<gene>
    <name evidence="1" type="ORF">O181_044948</name>
</gene>
<protein>
    <submittedName>
        <fullName evidence="1">Uncharacterized protein</fullName>
    </submittedName>
</protein>
<comment type="caution">
    <text evidence="1">The sequence shown here is derived from an EMBL/GenBank/DDBJ whole genome shotgun (WGS) entry which is preliminary data.</text>
</comment>
<accession>A0A9Q3DPB0</accession>
<dbReference type="EMBL" id="AVOT02018377">
    <property type="protein sequence ID" value="MBW0505233.1"/>
    <property type="molecule type" value="Genomic_DNA"/>
</dbReference>